<keyword evidence="3" id="KW-1185">Reference proteome</keyword>
<accession>A0A1E3NTW5</accession>
<proteinExistence type="predicted"/>
<protein>
    <submittedName>
        <fullName evidence="2">Uncharacterized protein</fullName>
    </submittedName>
</protein>
<organism evidence="2 3">
    <name type="scientific">Wickerhamomyces anomalus (strain ATCC 58044 / CBS 1984 / NCYC 433 / NRRL Y-366-8)</name>
    <name type="common">Yeast</name>
    <name type="synonym">Hansenula anomala</name>
    <dbReference type="NCBI Taxonomy" id="683960"/>
    <lineage>
        <taxon>Eukaryota</taxon>
        <taxon>Fungi</taxon>
        <taxon>Dikarya</taxon>
        <taxon>Ascomycota</taxon>
        <taxon>Saccharomycotina</taxon>
        <taxon>Saccharomycetes</taxon>
        <taxon>Phaffomycetales</taxon>
        <taxon>Wickerhamomycetaceae</taxon>
        <taxon>Wickerhamomyces</taxon>
    </lineage>
</organism>
<dbReference type="AlphaFoldDB" id="A0A1E3NTW5"/>
<sequence length="279" mass="30100">MANTRSNNVDNSQSTNGTTPTATAANANPAPAPSDSSAPATSNSGTDTTNDSTSTSSASTSTSAPANNRGDNPRGRGNARRGRGTTSNSSTNPLSIRNRRFNSPPPPPPPPPATAPSEDVPITSDGEHVAESFQQLNLDHGQSSTAQDTSTPSNPDEISLKDQNQMVISYIQQASLHIREAFTSDEMHKYYRIKDNTKTKLDINSHIDSLVQYCSTSGRYSMKEAYLTLMTTPYDSIDFSKEVSPFMVDIPVQRNKTNMIKSAYRELGTIINSHILELA</sequence>
<feature type="compositionally biased region" description="Low complexity" evidence="1">
    <location>
        <begin position="14"/>
        <end position="70"/>
    </location>
</feature>
<reference evidence="2 3" key="1">
    <citation type="journal article" date="2016" name="Proc. Natl. Acad. Sci. U.S.A.">
        <title>Comparative genomics of biotechnologically important yeasts.</title>
        <authorList>
            <person name="Riley R."/>
            <person name="Haridas S."/>
            <person name="Wolfe K.H."/>
            <person name="Lopes M.R."/>
            <person name="Hittinger C.T."/>
            <person name="Goeker M."/>
            <person name="Salamov A.A."/>
            <person name="Wisecaver J.H."/>
            <person name="Long T.M."/>
            <person name="Calvey C.H."/>
            <person name="Aerts A.L."/>
            <person name="Barry K.W."/>
            <person name="Choi C."/>
            <person name="Clum A."/>
            <person name="Coughlan A.Y."/>
            <person name="Deshpande S."/>
            <person name="Douglass A.P."/>
            <person name="Hanson S.J."/>
            <person name="Klenk H.-P."/>
            <person name="LaButti K.M."/>
            <person name="Lapidus A."/>
            <person name="Lindquist E.A."/>
            <person name="Lipzen A.M."/>
            <person name="Meier-Kolthoff J.P."/>
            <person name="Ohm R.A."/>
            <person name="Otillar R.P."/>
            <person name="Pangilinan J.L."/>
            <person name="Peng Y."/>
            <person name="Rokas A."/>
            <person name="Rosa C.A."/>
            <person name="Scheuner C."/>
            <person name="Sibirny A.A."/>
            <person name="Slot J.C."/>
            <person name="Stielow J.B."/>
            <person name="Sun H."/>
            <person name="Kurtzman C.P."/>
            <person name="Blackwell M."/>
            <person name="Grigoriev I.V."/>
            <person name="Jeffries T.W."/>
        </authorList>
    </citation>
    <scope>NUCLEOTIDE SEQUENCE [LARGE SCALE GENOMIC DNA]</scope>
    <source>
        <strain evidence="3">ATCC 58044 / CBS 1984 / NCYC 433 / NRRL Y-366-8</strain>
    </source>
</reference>
<dbReference type="Proteomes" id="UP000094112">
    <property type="component" value="Unassembled WGS sequence"/>
</dbReference>
<dbReference type="RefSeq" id="XP_019035832.1">
    <property type="nucleotide sequence ID" value="XM_019184021.1"/>
</dbReference>
<name>A0A1E3NTW5_WICAA</name>
<evidence type="ECO:0000313" key="2">
    <source>
        <dbReference type="EMBL" id="ODQ56625.1"/>
    </source>
</evidence>
<gene>
    <name evidence="2" type="ORF">WICANDRAFT_65909</name>
</gene>
<feature type="compositionally biased region" description="Polar residues" evidence="1">
    <location>
        <begin position="1"/>
        <end position="13"/>
    </location>
</feature>
<feature type="compositionally biased region" description="Polar residues" evidence="1">
    <location>
        <begin position="85"/>
        <end position="95"/>
    </location>
</feature>
<evidence type="ECO:0000256" key="1">
    <source>
        <dbReference type="SAM" id="MobiDB-lite"/>
    </source>
</evidence>
<dbReference type="GeneID" id="30201267"/>
<dbReference type="EMBL" id="KV454248">
    <property type="protein sequence ID" value="ODQ56625.1"/>
    <property type="molecule type" value="Genomic_DNA"/>
</dbReference>
<feature type="compositionally biased region" description="Pro residues" evidence="1">
    <location>
        <begin position="103"/>
        <end position="114"/>
    </location>
</feature>
<feature type="region of interest" description="Disordered" evidence="1">
    <location>
        <begin position="1"/>
        <end position="123"/>
    </location>
</feature>
<evidence type="ECO:0000313" key="3">
    <source>
        <dbReference type="Proteomes" id="UP000094112"/>
    </source>
</evidence>